<feature type="chain" id="PRO_5035245267" evidence="2">
    <location>
        <begin position="28"/>
        <end position="102"/>
    </location>
</feature>
<proteinExistence type="predicted"/>
<dbReference type="EMBL" id="JAAALK010000288">
    <property type="protein sequence ID" value="KAG8052939.1"/>
    <property type="molecule type" value="Genomic_DNA"/>
</dbReference>
<comment type="caution">
    <text evidence="3">The sequence shown here is derived from an EMBL/GenBank/DDBJ whole genome shotgun (WGS) entry which is preliminary data.</text>
</comment>
<feature type="compositionally biased region" description="Pro residues" evidence="1">
    <location>
        <begin position="68"/>
        <end position="81"/>
    </location>
</feature>
<reference evidence="3" key="1">
    <citation type="journal article" date="2021" name="bioRxiv">
        <title>Whole Genome Assembly and Annotation of Northern Wild Rice, Zizania palustris L., Supports a Whole Genome Duplication in the Zizania Genus.</title>
        <authorList>
            <person name="Haas M."/>
            <person name="Kono T."/>
            <person name="Macchietto M."/>
            <person name="Millas R."/>
            <person name="McGilp L."/>
            <person name="Shao M."/>
            <person name="Duquette J."/>
            <person name="Hirsch C.N."/>
            <person name="Kimball J."/>
        </authorList>
    </citation>
    <scope>NUCLEOTIDE SEQUENCE</scope>
    <source>
        <tissue evidence="3">Fresh leaf tissue</tissue>
    </source>
</reference>
<reference evidence="3" key="2">
    <citation type="submission" date="2021-02" db="EMBL/GenBank/DDBJ databases">
        <authorList>
            <person name="Kimball J.A."/>
            <person name="Haas M.W."/>
            <person name="Macchietto M."/>
            <person name="Kono T."/>
            <person name="Duquette J."/>
            <person name="Shao M."/>
        </authorList>
    </citation>
    <scope>NUCLEOTIDE SEQUENCE</scope>
    <source>
        <tissue evidence="3">Fresh leaf tissue</tissue>
    </source>
</reference>
<accession>A0A8J5VSP8</accession>
<protein>
    <submittedName>
        <fullName evidence="3">Uncharacterized protein</fullName>
    </submittedName>
</protein>
<evidence type="ECO:0000256" key="1">
    <source>
        <dbReference type="SAM" id="MobiDB-lite"/>
    </source>
</evidence>
<feature type="compositionally biased region" description="Basic and acidic residues" evidence="1">
    <location>
        <begin position="34"/>
        <end position="46"/>
    </location>
</feature>
<feature type="signal peptide" evidence="2">
    <location>
        <begin position="1"/>
        <end position="27"/>
    </location>
</feature>
<evidence type="ECO:0000313" key="4">
    <source>
        <dbReference type="Proteomes" id="UP000729402"/>
    </source>
</evidence>
<keyword evidence="4" id="KW-1185">Reference proteome</keyword>
<feature type="region of interest" description="Disordered" evidence="1">
    <location>
        <begin position="67"/>
        <end position="102"/>
    </location>
</feature>
<keyword evidence="2" id="KW-0732">Signal</keyword>
<gene>
    <name evidence="3" type="ORF">GUJ93_ZPchr0001g31626</name>
</gene>
<feature type="region of interest" description="Disordered" evidence="1">
    <location>
        <begin position="24"/>
        <end position="55"/>
    </location>
</feature>
<evidence type="ECO:0000313" key="3">
    <source>
        <dbReference type="EMBL" id="KAG8052939.1"/>
    </source>
</evidence>
<dbReference type="AlphaFoldDB" id="A0A8J5VSP8"/>
<evidence type="ECO:0000256" key="2">
    <source>
        <dbReference type="SAM" id="SignalP"/>
    </source>
</evidence>
<name>A0A8J5VSP8_ZIZPA</name>
<organism evidence="3 4">
    <name type="scientific">Zizania palustris</name>
    <name type="common">Northern wild rice</name>
    <dbReference type="NCBI Taxonomy" id="103762"/>
    <lineage>
        <taxon>Eukaryota</taxon>
        <taxon>Viridiplantae</taxon>
        <taxon>Streptophyta</taxon>
        <taxon>Embryophyta</taxon>
        <taxon>Tracheophyta</taxon>
        <taxon>Spermatophyta</taxon>
        <taxon>Magnoliopsida</taxon>
        <taxon>Liliopsida</taxon>
        <taxon>Poales</taxon>
        <taxon>Poaceae</taxon>
        <taxon>BOP clade</taxon>
        <taxon>Oryzoideae</taxon>
        <taxon>Oryzeae</taxon>
        <taxon>Zizaniinae</taxon>
        <taxon>Zizania</taxon>
    </lineage>
</organism>
<dbReference type="Proteomes" id="UP000729402">
    <property type="component" value="Unassembled WGS sequence"/>
</dbReference>
<sequence>MAFPSATTIGVLLLVLLVASSPSPLQARSMPGDGVHRDRPAQDAEMTRSSAAGSTSSWLKELLLVQRPPLPLTPPPPPPPTNAVITARSRKLGSVPSPGVGH</sequence>